<accession>A0A6G1I9M2</accession>
<dbReference type="EMBL" id="ML996687">
    <property type="protein sequence ID" value="KAF2404972.1"/>
    <property type="molecule type" value="Genomic_DNA"/>
</dbReference>
<keyword evidence="5" id="KW-0808">Transferase</keyword>
<proteinExistence type="predicted"/>
<dbReference type="InterPro" id="IPR011009">
    <property type="entry name" value="Kinase-like_dom_sf"/>
</dbReference>
<feature type="domain" description="Aminoglycoside phosphotransferase" evidence="4">
    <location>
        <begin position="284"/>
        <end position="338"/>
    </location>
</feature>
<dbReference type="AlphaFoldDB" id="A0A6G1I9M2"/>
<dbReference type="GO" id="GO:0004674">
    <property type="term" value="F:protein serine/threonine kinase activity"/>
    <property type="evidence" value="ECO:0007669"/>
    <property type="project" value="UniProtKB-EC"/>
</dbReference>
<dbReference type="InterPro" id="IPR002575">
    <property type="entry name" value="Aminoglycoside_PTrfase"/>
</dbReference>
<evidence type="ECO:0000256" key="3">
    <source>
        <dbReference type="ARBA" id="ARBA00048679"/>
    </source>
</evidence>
<dbReference type="PROSITE" id="PS00109">
    <property type="entry name" value="PROTEIN_KINASE_TYR"/>
    <property type="match status" value="1"/>
</dbReference>
<keyword evidence="5" id="KW-0418">Kinase</keyword>
<reference evidence="5" key="1">
    <citation type="journal article" date="2020" name="Stud. Mycol.">
        <title>101 Dothideomycetes genomes: a test case for predicting lifestyles and emergence of pathogens.</title>
        <authorList>
            <person name="Haridas S."/>
            <person name="Albert R."/>
            <person name="Binder M."/>
            <person name="Bloem J."/>
            <person name="Labutti K."/>
            <person name="Salamov A."/>
            <person name="Andreopoulos B."/>
            <person name="Baker S."/>
            <person name="Barry K."/>
            <person name="Bills G."/>
            <person name="Bluhm B."/>
            <person name="Cannon C."/>
            <person name="Castanera R."/>
            <person name="Culley D."/>
            <person name="Daum C."/>
            <person name="Ezra D."/>
            <person name="Gonzalez J."/>
            <person name="Henrissat B."/>
            <person name="Kuo A."/>
            <person name="Liang C."/>
            <person name="Lipzen A."/>
            <person name="Lutzoni F."/>
            <person name="Magnuson J."/>
            <person name="Mondo S."/>
            <person name="Nolan M."/>
            <person name="Ohm R."/>
            <person name="Pangilinan J."/>
            <person name="Park H.-J."/>
            <person name="Ramirez L."/>
            <person name="Alfaro M."/>
            <person name="Sun H."/>
            <person name="Tritt A."/>
            <person name="Yoshinaga Y."/>
            <person name="Zwiers L.-H."/>
            <person name="Turgeon B."/>
            <person name="Goodwin S."/>
            <person name="Spatafora J."/>
            <person name="Crous P."/>
            <person name="Grigoriev I."/>
        </authorList>
    </citation>
    <scope>NUCLEOTIDE SEQUENCE</scope>
    <source>
        <strain evidence="5">CBS 262.69</strain>
    </source>
</reference>
<name>A0A6G1I9M2_9PEZI</name>
<evidence type="ECO:0000256" key="1">
    <source>
        <dbReference type="ARBA" id="ARBA00012513"/>
    </source>
</evidence>
<protein>
    <recommendedName>
        <fullName evidence="1">non-specific serine/threonine protein kinase</fullName>
        <ecNumber evidence="1">2.7.11.1</ecNumber>
    </recommendedName>
</protein>
<keyword evidence="6" id="KW-1185">Reference proteome</keyword>
<dbReference type="PANTHER" id="PTHR21310">
    <property type="entry name" value="AMINOGLYCOSIDE PHOSPHOTRANSFERASE-RELATED-RELATED"/>
    <property type="match status" value="1"/>
</dbReference>
<evidence type="ECO:0000259" key="4">
    <source>
        <dbReference type="Pfam" id="PF01636"/>
    </source>
</evidence>
<evidence type="ECO:0000313" key="6">
    <source>
        <dbReference type="Proteomes" id="UP000799640"/>
    </source>
</evidence>
<gene>
    <name evidence="5" type="ORF">EJ06DRAFT_578255</name>
</gene>
<organism evidence="5 6">
    <name type="scientific">Trichodelitschia bisporula</name>
    <dbReference type="NCBI Taxonomy" id="703511"/>
    <lineage>
        <taxon>Eukaryota</taxon>
        <taxon>Fungi</taxon>
        <taxon>Dikarya</taxon>
        <taxon>Ascomycota</taxon>
        <taxon>Pezizomycotina</taxon>
        <taxon>Dothideomycetes</taxon>
        <taxon>Dothideomycetes incertae sedis</taxon>
        <taxon>Phaeotrichales</taxon>
        <taxon>Phaeotrichaceae</taxon>
        <taxon>Trichodelitschia</taxon>
    </lineage>
</organism>
<comment type="catalytic activity">
    <reaction evidence="3">
        <text>L-seryl-[protein] + ATP = O-phospho-L-seryl-[protein] + ADP + H(+)</text>
        <dbReference type="Rhea" id="RHEA:17989"/>
        <dbReference type="Rhea" id="RHEA-COMP:9863"/>
        <dbReference type="Rhea" id="RHEA-COMP:11604"/>
        <dbReference type="ChEBI" id="CHEBI:15378"/>
        <dbReference type="ChEBI" id="CHEBI:29999"/>
        <dbReference type="ChEBI" id="CHEBI:30616"/>
        <dbReference type="ChEBI" id="CHEBI:83421"/>
        <dbReference type="ChEBI" id="CHEBI:456216"/>
        <dbReference type="EC" id="2.7.11.1"/>
    </reaction>
</comment>
<dbReference type="InterPro" id="IPR008266">
    <property type="entry name" value="Tyr_kinase_AS"/>
</dbReference>
<comment type="catalytic activity">
    <reaction evidence="2">
        <text>L-threonyl-[protein] + ATP = O-phospho-L-threonyl-[protein] + ADP + H(+)</text>
        <dbReference type="Rhea" id="RHEA:46608"/>
        <dbReference type="Rhea" id="RHEA-COMP:11060"/>
        <dbReference type="Rhea" id="RHEA-COMP:11605"/>
        <dbReference type="ChEBI" id="CHEBI:15378"/>
        <dbReference type="ChEBI" id="CHEBI:30013"/>
        <dbReference type="ChEBI" id="CHEBI:30616"/>
        <dbReference type="ChEBI" id="CHEBI:61977"/>
        <dbReference type="ChEBI" id="CHEBI:456216"/>
        <dbReference type="EC" id="2.7.11.1"/>
    </reaction>
</comment>
<dbReference type="Pfam" id="PF01636">
    <property type="entry name" value="APH"/>
    <property type="match status" value="2"/>
</dbReference>
<dbReference type="PANTHER" id="PTHR21310:SF13">
    <property type="entry name" value="AMINOGLYCOSIDE PHOSPHOTRANSFERASE DOMAIN-CONTAINING PROTEIN"/>
    <property type="match status" value="1"/>
</dbReference>
<dbReference type="SUPFAM" id="SSF56112">
    <property type="entry name" value="Protein kinase-like (PK-like)"/>
    <property type="match status" value="1"/>
</dbReference>
<dbReference type="Proteomes" id="UP000799640">
    <property type="component" value="Unassembled WGS sequence"/>
</dbReference>
<dbReference type="EC" id="2.7.11.1" evidence="1"/>
<dbReference type="OrthoDB" id="2906425at2759"/>
<dbReference type="Gene3D" id="3.90.1200.10">
    <property type="match status" value="1"/>
</dbReference>
<evidence type="ECO:0000256" key="2">
    <source>
        <dbReference type="ARBA" id="ARBA00047899"/>
    </source>
</evidence>
<evidence type="ECO:0000313" key="5">
    <source>
        <dbReference type="EMBL" id="KAF2404972.1"/>
    </source>
</evidence>
<dbReference type="InterPro" id="IPR051678">
    <property type="entry name" value="AGP_Transferase"/>
</dbReference>
<feature type="domain" description="Aminoglycoside phosphotransferase" evidence="4">
    <location>
        <begin position="56"/>
        <end position="160"/>
    </location>
</feature>
<sequence>MAEPIDQYGLQWVEGRHGFSTEPKWTRYPHPGILEAIVREVLQLDLSPSCRIHLEGSGSYNRMYGVQTDKAYYVFRVTLPVDPYFKTASEVATLKWLHQNTDIPVPKVLAHEASSHNELGFEWMLLEYKPGTPLRKKWRDFSMEVKTNIIKQLAAYQAQLYGKKFAAVGNLYMRRDDTSIAPDARMSVQTFTGTSSSTNDSSKPPASVLQKIVKKLGHSQYSPPVFEMGPIVSSIFFHDENVNLGIPRGPFKSSEEWISNHLAALLASQEIIAEKAAFVQEVEQAHKVKAVAQQAFALVSDIFKTKKPEETSLVHRDLTLDNILVTDQGDISAIIDWEAVPCLPAWRAASMPSLLRGPVRKEKPNARNFKNFNDAKTLDDPTLPEVLYSSRNTYWAQVFEHEKTLLRDVYEQEMSKLQPSWAKERKAGIIKMSFFSGLDNAHIPRGCEIFREWLTCYKVIGDKIWNIDERIYGGL</sequence>